<accession>A0A9N9FW97</accession>
<evidence type="ECO:0000313" key="4">
    <source>
        <dbReference type="Proteomes" id="UP000789706"/>
    </source>
</evidence>
<sequence length="326" mass="35775">MSSGKKVSFSAGTQVNEINGSGGIKTIQPLDIQQMQSNHAKTYPLGNSPHGFYSGMMNFFGVLCGTLGSIPSCCCFPNPYKSVDQGYVGLISRFGQFYKSVDPGLVKVNVFTEKLEKVDVMIQVMNIQTQTIMTKVINPYQATFGITNVQKALYDRVLIKDIQFTPGLQSSFSSAAMQKRIGESKVIAAQAEVDSAKFMKQAAELLNSPTAMQMRYLETMDTISKSPGAKVIFMPFGSSHDGIPGPSTNSASMLNLANGMKIKKIKAKNKKRKVRSEKGVERAKKVRNKGKGLKREGEGNRQNCPSPMPKSLKSPFLRVENMKRSE</sequence>
<dbReference type="AlphaFoldDB" id="A0A9N9FW97"/>
<organism evidence="3 4">
    <name type="scientific">Diversispora eburnea</name>
    <dbReference type="NCBI Taxonomy" id="1213867"/>
    <lineage>
        <taxon>Eukaryota</taxon>
        <taxon>Fungi</taxon>
        <taxon>Fungi incertae sedis</taxon>
        <taxon>Mucoromycota</taxon>
        <taxon>Glomeromycotina</taxon>
        <taxon>Glomeromycetes</taxon>
        <taxon>Diversisporales</taxon>
        <taxon>Diversisporaceae</taxon>
        <taxon>Diversispora</taxon>
    </lineage>
</organism>
<evidence type="ECO:0000313" key="3">
    <source>
        <dbReference type="EMBL" id="CAG8560591.1"/>
    </source>
</evidence>
<dbReference type="PANTHER" id="PTHR10264:SF19">
    <property type="entry name" value="AT06885P-RELATED"/>
    <property type="match status" value="1"/>
</dbReference>
<reference evidence="3" key="1">
    <citation type="submission" date="2021-06" db="EMBL/GenBank/DDBJ databases">
        <authorList>
            <person name="Kallberg Y."/>
            <person name="Tangrot J."/>
            <person name="Rosling A."/>
        </authorList>
    </citation>
    <scope>NUCLEOTIDE SEQUENCE</scope>
    <source>
        <strain evidence="3">AZ414A</strain>
    </source>
</reference>
<protein>
    <submittedName>
        <fullName evidence="3">5815_t:CDS:1</fullName>
    </submittedName>
</protein>
<proteinExistence type="predicted"/>
<dbReference type="GO" id="GO:0005886">
    <property type="term" value="C:plasma membrane"/>
    <property type="evidence" value="ECO:0007669"/>
    <property type="project" value="InterPro"/>
</dbReference>
<feature type="region of interest" description="Disordered" evidence="1">
    <location>
        <begin position="266"/>
        <end position="326"/>
    </location>
</feature>
<dbReference type="Pfam" id="PF01145">
    <property type="entry name" value="Band_7"/>
    <property type="match status" value="1"/>
</dbReference>
<dbReference type="EMBL" id="CAJVPK010000935">
    <property type="protein sequence ID" value="CAG8560591.1"/>
    <property type="molecule type" value="Genomic_DNA"/>
</dbReference>
<dbReference type="OrthoDB" id="2105077at2759"/>
<evidence type="ECO:0000256" key="1">
    <source>
        <dbReference type="SAM" id="MobiDB-lite"/>
    </source>
</evidence>
<feature type="compositionally biased region" description="Basic residues" evidence="1">
    <location>
        <begin position="266"/>
        <end position="275"/>
    </location>
</feature>
<feature type="domain" description="Band 7" evidence="2">
    <location>
        <begin position="82"/>
        <end position="135"/>
    </location>
</feature>
<dbReference type="PANTHER" id="PTHR10264">
    <property type="entry name" value="BAND 7 PROTEIN-RELATED"/>
    <property type="match status" value="1"/>
</dbReference>
<comment type="caution">
    <text evidence="3">The sequence shown here is derived from an EMBL/GenBank/DDBJ whole genome shotgun (WGS) entry which is preliminary data.</text>
</comment>
<evidence type="ECO:0000259" key="2">
    <source>
        <dbReference type="Pfam" id="PF01145"/>
    </source>
</evidence>
<gene>
    <name evidence="3" type="ORF">DEBURN_LOCUS7569</name>
</gene>
<dbReference type="Proteomes" id="UP000789706">
    <property type="component" value="Unassembled WGS sequence"/>
</dbReference>
<name>A0A9N9FW97_9GLOM</name>
<keyword evidence="4" id="KW-1185">Reference proteome</keyword>
<dbReference type="InterPro" id="IPR001107">
    <property type="entry name" value="Band_7"/>
</dbReference>
<dbReference type="Gene3D" id="6.10.250.2090">
    <property type="match status" value="1"/>
</dbReference>
<dbReference type="InterPro" id="IPR043202">
    <property type="entry name" value="Band-7_stomatin-like"/>
</dbReference>